<accession>A0A0F9RHB0</accession>
<name>A0A0F9RHB0_9ZZZZ</name>
<proteinExistence type="predicted"/>
<evidence type="ECO:0000313" key="2">
    <source>
        <dbReference type="EMBL" id="KKN24416.1"/>
    </source>
</evidence>
<organism evidence="2">
    <name type="scientific">marine sediment metagenome</name>
    <dbReference type="NCBI Taxonomy" id="412755"/>
    <lineage>
        <taxon>unclassified sequences</taxon>
        <taxon>metagenomes</taxon>
        <taxon>ecological metagenomes</taxon>
    </lineage>
</organism>
<dbReference type="AlphaFoldDB" id="A0A0F9RHB0"/>
<feature type="region of interest" description="Disordered" evidence="1">
    <location>
        <begin position="1"/>
        <end position="44"/>
    </location>
</feature>
<dbReference type="EMBL" id="LAZR01002883">
    <property type="protein sequence ID" value="KKN24416.1"/>
    <property type="molecule type" value="Genomic_DNA"/>
</dbReference>
<comment type="caution">
    <text evidence="2">The sequence shown here is derived from an EMBL/GenBank/DDBJ whole genome shotgun (WGS) entry which is preliminary data.</text>
</comment>
<sequence>MPRLRGQLRYASNRPTGARVPKPRVPRPTIPTPTSIFEGLPRGSIGKHLGQFNKTLEALKGATGGRF</sequence>
<reference evidence="2" key="1">
    <citation type="journal article" date="2015" name="Nature">
        <title>Complex archaea that bridge the gap between prokaryotes and eukaryotes.</title>
        <authorList>
            <person name="Spang A."/>
            <person name="Saw J.H."/>
            <person name="Jorgensen S.L."/>
            <person name="Zaremba-Niedzwiedzka K."/>
            <person name="Martijn J."/>
            <person name="Lind A.E."/>
            <person name="van Eijk R."/>
            <person name="Schleper C."/>
            <person name="Guy L."/>
            <person name="Ettema T.J."/>
        </authorList>
    </citation>
    <scope>NUCLEOTIDE SEQUENCE</scope>
</reference>
<evidence type="ECO:0000256" key="1">
    <source>
        <dbReference type="SAM" id="MobiDB-lite"/>
    </source>
</evidence>
<gene>
    <name evidence="2" type="ORF">LCGC14_0894860</name>
</gene>
<protein>
    <submittedName>
        <fullName evidence="2">Uncharacterized protein</fullName>
    </submittedName>
</protein>